<name>A0A179VBN6_9MYCO</name>
<protein>
    <submittedName>
        <fullName evidence="5">Secretion protein</fullName>
    </submittedName>
</protein>
<comment type="caution">
    <text evidence="5">The sequence shown here is derived from an EMBL/GenBank/DDBJ whole genome shotgun (WGS) entry which is preliminary data.</text>
</comment>
<comment type="similarity">
    <text evidence="2">Belongs to the EspG family.</text>
</comment>
<dbReference type="AlphaFoldDB" id="A0A179VBN6"/>
<evidence type="ECO:0000256" key="2">
    <source>
        <dbReference type="ARBA" id="ARBA00006411"/>
    </source>
</evidence>
<evidence type="ECO:0000313" key="6">
    <source>
        <dbReference type="Proteomes" id="UP000186919"/>
    </source>
</evidence>
<proteinExistence type="inferred from homology"/>
<gene>
    <name evidence="5" type="ORF">AWB85_21320</name>
</gene>
<evidence type="ECO:0000256" key="1">
    <source>
        <dbReference type="ARBA" id="ARBA00004496"/>
    </source>
</evidence>
<dbReference type="RefSeq" id="WP_064628778.1">
    <property type="nucleotide sequence ID" value="NZ_LQYE01000007.1"/>
</dbReference>
<sequence length="278" mass="30636">MPEYDAVEVTAQEAWFLADYLQAGEFPRILRITAPYFHPHDAEPFNAQCVAALRDREQPIIDADGAVRPQVANWVRTTCYRTQWLEWLAYASDDPHMILRGVMARTATPFDAVTVLRYAQMVTFTQHQIPYAEAVVPFITAGLPTQVPARFEEFDLSASAGKQLDERIARGADIVDILTELDIPYSSAQVMAMARTGKRMTIELTAHEATNGVYRNTDVSVGIIATEAGLVLASPDPGNSGRTATWMPAEPLAIAVAVRDLTARLPSGGWFPNETLTL</sequence>
<organism evidence="5 6">
    <name type="scientific">Mycobacteroides immunogenum</name>
    <dbReference type="NCBI Taxonomy" id="83262"/>
    <lineage>
        <taxon>Bacteria</taxon>
        <taxon>Bacillati</taxon>
        <taxon>Actinomycetota</taxon>
        <taxon>Actinomycetes</taxon>
        <taxon>Mycobacteriales</taxon>
        <taxon>Mycobacteriaceae</taxon>
        <taxon>Mycobacteroides</taxon>
    </lineage>
</organism>
<evidence type="ECO:0000256" key="3">
    <source>
        <dbReference type="ARBA" id="ARBA00022490"/>
    </source>
</evidence>
<dbReference type="Proteomes" id="UP000186919">
    <property type="component" value="Unassembled WGS sequence"/>
</dbReference>
<reference evidence="5 6" key="1">
    <citation type="submission" date="2016-01" db="EMBL/GenBank/DDBJ databases">
        <title>Mycobacterium immunogenum strain CD11_6 genome sequencing and assembly.</title>
        <authorList>
            <person name="Kaur G."/>
            <person name="Nair G.R."/>
            <person name="Mayilraj S."/>
        </authorList>
    </citation>
    <scope>NUCLEOTIDE SEQUENCE [LARGE SCALE GENOMIC DNA]</scope>
    <source>
        <strain evidence="5 6">CD11-6</strain>
    </source>
</reference>
<evidence type="ECO:0000313" key="5">
    <source>
        <dbReference type="EMBL" id="OAT69308.1"/>
    </source>
</evidence>
<dbReference type="InterPro" id="IPR025734">
    <property type="entry name" value="EspG"/>
</dbReference>
<keyword evidence="3" id="KW-0963">Cytoplasm</keyword>
<dbReference type="Pfam" id="PF14011">
    <property type="entry name" value="ESX-1_EspG"/>
    <property type="match status" value="1"/>
</dbReference>
<dbReference type="GO" id="GO:0005737">
    <property type="term" value="C:cytoplasm"/>
    <property type="evidence" value="ECO:0007669"/>
    <property type="project" value="UniProtKB-SubCell"/>
</dbReference>
<keyword evidence="4" id="KW-0143">Chaperone</keyword>
<comment type="subcellular location">
    <subcellularLocation>
        <location evidence="1">Cytoplasm</location>
    </subcellularLocation>
</comment>
<accession>A0A179VBN6</accession>
<dbReference type="EMBL" id="LQYE01000007">
    <property type="protein sequence ID" value="OAT69308.1"/>
    <property type="molecule type" value="Genomic_DNA"/>
</dbReference>
<evidence type="ECO:0000256" key="4">
    <source>
        <dbReference type="ARBA" id="ARBA00023186"/>
    </source>
</evidence>